<dbReference type="EMBL" id="CAIX01000005">
    <property type="protein sequence ID" value="CCI39995.1"/>
    <property type="molecule type" value="Genomic_DNA"/>
</dbReference>
<dbReference type="PANTHER" id="PTHR13663:SF2">
    <property type="entry name" value="SIMILAR TO RIKEN CDNA 6430548M08"/>
    <property type="match status" value="1"/>
</dbReference>
<organism evidence="1 2">
    <name type="scientific">Albugo candida</name>
    <dbReference type="NCBI Taxonomy" id="65357"/>
    <lineage>
        <taxon>Eukaryota</taxon>
        <taxon>Sar</taxon>
        <taxon>Stramenopiles</taxon>
        <taxon>Oomycota</taxon>
        <taxon>Peronosporomycetes</taxon>
        <taxon>Albuginales</taxon>
        <taxon>Albuginaceae</taxon>
        <taxon>Albugo</taxon>
    </lineage>
</organism>
<evidence type="ECO:0000313" key="2">
    <source>
        <dbReference type="Proteomes" id="UP000053237"/>
    </source>
</evidence>
<comment type="caution">
    <text evidence="1">The sequence shown here is derived from an EMBL/GenBank/DDBJ whole genome shotgun (WGS) entry which is preliminary data.</text>
</comment>
<evidence type="ECO:0008006" key="3">
    <source>
        <dbReference type="Google" id="ProtNLM"/>
    </source>
</evidence>
<protein>
    <recommendedName>
        <fullName evidence="3">SBF1/SBF2 domain-containing protein</fullName>
    </recommendedName>
</protein>
<dbReference type="PANTHER" id="PTHR13663">
    <property type="entry name" value="SIMILAR TO RIKEN CDNA 6430548M08"/>
    <property type="match status" value="1"/>
</dbReference>
<proteinExistence type="predicted"/>
<dbReference type="AlphaFoldDB" id="A0A024G108"/>
<gene>
    <name evidence="1" type="ORF">BN9_007790</name>
</gene>
<dbReference type="InterPro" id="IPR027267">
    <property type="entry name" value="AH/BAR_dom_sf"/>
</dbReference>
<name>A0A024G108_9STRA</name>
<keyword evidence="2" id="KW-1185">Reference proteome</keyword>
<dbReference type="STRING" id="65357.A0A024G108"/>
<dbReference type="SUPFAM" id="SSF103657">
    <property type="entry name" value="BAR/IMD domain-like"/>
    <property type="match status" value="1"/>
</dbReference>
<dbReference type="InterPro" id="IPR039872">
    <property type="entry name" value="KIAA0513"/>
</dbReference>
<accession>A0A024G108</accession>
<dbReference type="Proteomes" id="UP000053237">
    <property type="component" value="Unassembled WGS sequence"/>
</dbReference>
<dbReference type="Gene3D" id="1.20.1270.60">
    <property type="entry name" value="Arfaptin homology (AH) domain/BAR domain"/>
    <property type="match status" value="1"/>
</dbReference>
<reference evidence="1 2" key="1">
    <citation type="submission" date="2012-05" db="EMBL/GenBank/DDBJ databases">
        <title>Recombination and specialization in a pathogen metapopulation.</title>
        <authorList>
            <person name="Gardiner A."/>
            <person name="Kemen E."/>
            <person name="Schultz-Larsen T."/>
            <person name="MacLean D."/>
            <person name="Van Oosterhout C."/>
            <person name="Jones J.D.G."/>
        </authorList>
    </citation>
    <scope>NUCLEOTIDE SEQUENCE [LARGE SCALE GENOMIC DNA]</scope>
    <source>
        <strain evidence="1 2">Ac Nc2</strain>
    </source>
</reference>
<sequence length="610" mass="70342">MDEASSRNENYLRRTFCQIPFSKIKRNAERSDLCLDKLITFLEHKAKADRLANEELGNLLHPNETSPDSKLEEFEEYGTSIRKAIIELKSYVEMNCYQHLLLAKVLEDQVALPLRKLQDHAKSYRKTLQREIASVSENYTESYRVMMQANEEMGRIERELHEAIDRQQKAFNCGGIPAFELQRLAMRVSKCKEMHEIAKSEHLQYKRALFGRIVARDEMGMAVAVAYQRNEEERMDQIKSSLERFVHVETERMKAAQVQLESLKIHVENINQDEDIQLLIHNHSNPDNMHFQGRALSILDWKRLRKQTDSDEDSNSDDESIGKTNEECCKENDISDFAVSEEEARKKHQTPTSVNPVAMGEALRSFFEANPPDLEQACSTIEAMCMRKRGRTSFVKCLSHQRGFETRIKTEHAFDAMVRCFNAFLQRCMHQNHVRAAKTAIILAETFYIAKQDLLSANMEGMTSSMDSVQVSDAAASRSEPVESPRINRVYLQVKIKQHPIWKSPKFWEKALLLAIGEELQRSSPSIPWECLPSGIPKSENVYTREEAVSHVHNIIFGQLGSFTLSMLEFGVPLAQIESFIETMCDANELTEEQRFQLRKSLREIRIALQ</sequence>
<evidence type="ECO:0000313" key="1">
    <source>
        <dbReference type="EMBL" id="CCI39995.1"/>
    </source>
</evidence>
<dbReference type="InParanoid" id="A0A024G108"/>
<dbReference type="OrthoDB" id="6268344at2759"/>